<evidence type="ECO:0008006" key="5">
    <source>
        <dbReference type="Google" id="ProtNLM"/>
    </source>
</evidence>
<proteinExistence type="predicted"/>
<feature type="region of interest" description="Disordered" evidence="1">
    <location>
        <begin position="117"/>
        <end position="140"/>
    </location>
</feature>
<comment type="caution">
    <text evidence="3">The sequence shown here is derived from an EMBL/GenBank/DDBJ whole genome shotgun (WGS) entry which is preliminary data.</text>
</comment>
<dbReference type="EMBL" id="BAABME010006485">
    <property type="protein sequence ID" value="GAA0168485.1"/>
    <property type="molecule type" value="Genomic_DNA"/>
</dbReference>
<evidence type="ECO:0000313" key="3">
    <source>
        <dbReference type="EMBL" id="GAA0168485.1"/>
    </source>
</evidence>
<keyword evidence="2" id="KW-1133">Transmembrane helix</keyword>
<feature type="transmembrane region" description="Helical" evidence="2">
    <location>
        <begin position="93"/>
        <end position="111"/>
    </location>
</feature>
<keyword evidence="2" id="KW-0472">Membrane</keyword>
<reference evidence="3 4" key="1">
    <citation type="submission" date="2024-01" db="EMBL/GenBank/DDBJ databases">
        <title>The complete chloroplast genome sequence of Lithospermum erythrorhizon: insights into the phylogenetic relationship among Boraginaceae species and the maternal lineages of purple gromwells.</title>
        <authorList>
            <person name="Okada T."/>
            <person name="Watanabe K."/>
        </authorList>
    </citation>
    <scope>NUCLEOTIDE SEQUENCE [LARGE SCALE GENOMIC DNA]</scope>
</reference>
<organism evidence="3 4">
    <name type="scientific">Lithospermum erythrorhizon</name>
    <name type="common">Purple gromwell</name>
    <name type="synonym">Lithospermum officinale var. erythrorhizon</name>
    <dbReference type="NCBI Taxonomy" id="34254"/>
    <lineage>
        <taxon>Eukaryota</taxon>
        <taxon>Viridiplantae</taxon>
        <taxon>Streptophyta</taxon>
        <taxon>Embryophyta</taxon>
        <taxon>Tracheophyta</taxon>
        <taxon>Spermatophyta</taxon>
        <taxon>Magnoliopsida</taxon>
        <taxon>eudicotyledons</taxon>
        <taxon>Gunneridae</taxon>
        <taxon>Pentapetalae</taxon>
        <taxon>asterids</taxon>
        <taxon>lamiids</taxon>
        <taxon>Boraginales</taxon>
        <taxon>Boraginaceae</taxon>
        <taxon>Boraginoideae</taxon>
        <taxon>Lithospermeae</taxon>
        <taxon>Lithospermum</taxon>
    </lineage>
</organism>
<accession>A0AAV3QZZ7</accession>
<evidence type="ECO:0000313" key="4">
    <source>
        <dbReference type="Proteomes" id="UP001454036"/>
    </source>
</evidence>
<evidence type="ECO:0000256" key="1">
    <source>
        <dbReference type="SAM" id="MobiDB-lite"/>
    </source>
</evidence>
<name>A0AAV3QZZ7_LITER</name>
<evidence type="ECO:0000256" key="2">
    <source>
        <dbReference type="SAM" id="Phobius"/>
    </source>
</evidence>
<sequence>MTRSLIPMIFQLVQKVFIRTHALPNVLPEKVDSRVSPYPYIKDTSAPAPRSMGDKIQQKTSIEILASERDEVNVYEKRCEDSIKECKSFRKRANVVITMLFALVGGLILISDISRESPLDTSNRSPPPVAAELEVEKSRH</sequence>
<gene>
    <name evidence="3" type="ORF">LIER_23193</name>
</gene>
<protein>
    <recommendedName>
        <fullName evidence="5">Transmembrane protein</fullName>
    </recommendedName>
</protein>
<dbReference type="Proteomes" id="UP001454036">
    <property type="component" value="Unassembled WGS sequence"/>
</dbReference>
<keyword evidence="2" id="KW-0812">Transmembrane</keyword>
<dbReference type="AlphaFoldDB" id="A0AAV3QZZ7"/>
<keyword evidence="4" id="KW-1185">Reference proteome</keyword>